<dbReference type="InterPro" id="IPR001109">
    <property type="entry name" value="Hydrogenase_HupF/HypC"/>
</dbReference>
<dbReference type="InterPro" id="IPR019812">
    <property type="entry name" value="Hydgase_assmbl_chp_CS"/>
</dbReference>
<dbReference type="RefSeq" id="WP_035134961.1">
    <property type="nucleotide sequence ID" value="NZ_JPMD01000039.1"/>
</dbReference>
<dbReference type="PROSITE" id="PS01097">
    <property type="entry name" value="HUPF_HYPC"/>
    <property type="match status" value="1"/>
</dbReference>
<comment type="similarity">
    <text evidence="1">Belongs to the HupF/HypC family.</text>
</comment>
<dbReference type="Proteomes" id="UP000028542">
    <property type="component" value="Unassembled WGS sequence"/>
</dbReference>
<dbReference type="Pfam" id="PF01455">
    <property type="entry name" value="HupF_HypC"/>
    <property type="match status" value="1"/>
</dbReference>
<dbReference type="GO" id="GO:1902670">
    <property type="term" value="F:carbon dioxide binding"/>
    <property type="evidence" value="ECO:0007669"/>
    <property type="project" value="TreeGrafter"/>
</dbReference>
<organism evidence="2 3">
    <name type="scientific">Clostridium sulfidigenes</name>
    <dbReference type="NCBI Taxonomy" id="318464"/>
    <lineage>
        <taxon>Bacteria</taxon>
        <taxon>Bacillati</taxon>
        <taxon>Bacillota</taxon>
        <taxon>Clostridia</taxon>
        <taxon>Eubacteriales</taxon>
        <taxon>Clostridiaceae</taxon>
        <taxon>Clostridium</taxon>
    </lineage>
</organism>
<evidence type="ECO:0000313" key="3">
    <source>
        <dbReference type="Proteomes" id="UP000028542"/>
    </source>
</evidence>
<dbReference type="Gene3D" id="2.30.30.140">
    <property type="match status" value="1"/>
</dbReference>
<evidence type="ECO:0000313" key="2">
    <source>
        <dbReference type="EMBL" id="KEZ85224.1"/>
    </source>
</evidence>
<dbReference type="NCBIfam" id="TIGR00074">
    <property type="entry name" value="hypC_hupF"/>
    <property type="match status" value="1"/>
</dbReference>
<dbReference type="EMBL" id="JPMD01000039">
    <property type="protein sequence ID" value="KEZ85224.1"/>
    <property type="molecule type" value="Genomic_DNA"/>
</dbReference>
<protein>
    <submittedName>
        <fullName evidence="2">Hydrogenase assembly protein HupF</fullName>
    </submittedName>
</protein>
<name>A0A084J8E0_9CLOT</name>
<dbReference type="SUPFAM" id="SSF159127">
    <property type="entry name" value="HupF/HypC-like"/>
    <property type="match status" value="1"/>
</dbReference>
<gene>
    <name evidence="2" type="ORF">IO99_15970</name>
</gene>
<dbReference type="PANTHER" id="PTHR35177">
    <property type="entry name" value="HYDROGENASE MATURATION FACTOR HYBG"/>
    <property type="match status" value="1"/>
</dbReference>
<keyword evidence="3" id="KW-1185">Reference proteome</keyword>
<reference evidence="2 3" key="1">
    <citation type="submission" date="2014-07" db="EMBL/GenBank/DDBJ databases">
        <title>Draft genome of Clostridium sulfidigenes 113A isolated from sediments associated with methane hydrate from Krishna Godavari basin.</title>
        <authorList>
            <person name="Honkalas V.S."/>
            <person name="Dabir A.P."/>
            <person name="Arora P."/>
            <person name="Dhakephalkar P.K."/>
        </authorList>
    </citation>
    <scope>NUCLEOTIDE SEQUENCE [LARGE SCALE GENOMIC DNA]</scope>
    <source>
        <strain evidence="2 3">113A</strain>
    </source>
</reference>
<dbReference type="AlphaFoldDB" id="A0A084J8E0"/>
<dbReference type="STRING" id="318464.IO99_15970"/>
<dbReference type="GO" id="GO:0005506">
    <property type="term" value="F:iron ion binding"/>
    <property type="evidence" value="ECO:0007669"/>
    <property type="project" value="TreeGrafter"/>
</dbReference>
<dbReference type="PRINTS" id="PR00445">
    <property type="entry name" value="HUPFHYPC"/>
</dbReference>
<comment type="caution">
    <text evidence="2">The sequence shown here is derived from an EMBL/GenBank/DDBJ whole genome shotgun (WGS) entry which is preliminary data.</text>
</comment>
<dbReference type="GO" id="GO:0051604">
    <property type="term" value="P:protein maturation"/>
    <property type="evidence" value="ECO:0007669"/>
    <property type="project" value="TreeGrafter"/>
</dbReference>
<dbReference type="PANTHER" id="PTHR35177:SF2">
    <property type="entry name" value="HYDROGENASE MATURATION FACTOR HYBG"/>
    <property type="match status" value="1"/>
</dbReference>
<evidence type="ECO:0000256" key="1">
    <source>
        <dbReference type="ARBA" id="ARBA00006018"/>
    </source>
</evidence>
<dbReference type="eggNOG" id="COG0298">
    <property type="taxonomic scope" value="Bacteria"/>
</dbReference>
<accession>A0A084J8E0</accession>
<proteinExistence type="inferred from homology"/>
<sequence>MCVAIPGKVLEIYEGNSLVEFGSLRKRINTSLIENLVVGEYVLVHVGCAIEKIEEKEAMETLNIFKELMGDF</sequence>